<dbReference type="Proteomes" id="UP000533637">
    <property type="component" value="Unassembled WGS sequence"/>
</dbReference>
<sequence length="42" mass="4707">MKALINKYGNPTELSQTEESGVLHNLLQDLKALPQENRTKIA</sequence>
<dbReference type="EMBL" id="JACHOC010000001">
    <property type="protein sequence ID" value="MBB4620450.1"/>
    <property type="molecule type" value="Genomic_DNA"/>
</dbReference>
<gene>
    <name evidence="1" type="ORF">GGQ57_000324</name>
</gene>
<dbReference type="RefSeq" id="WP_258914640.1">
    <property type="nucleotide sequence ID" value="NZ_BMPB01000010.1"/>
</dbReference>
<proteinExistence type="predicted"/>
<protein>
    <submittedName>
        <fullName evidence="1">Uncharacterized protein</fullName>
    </submittedName>
</protein>
<accession>A0ABR6KG16</accession>
<name>A0ABR6KG16_9BACT</name>
<organism evidence="1 2">
    <name type="scientific">Parabacteroides faecis</name>
    <dbReference type="NCBI Taxonomy" id="1217282"/>
    <lineage>
        <taxon>Bacteria</taxon>
        <taxon>Pseudomonadati</taxon>
        <taxon>Bacteroidota</taxon>
        <taxon>Bacteroidia</taxon>
        <taxon>Bacteroidales</taxon>
        <taxon>Tannerellaceae</taxon>
        <taxon>Parabacteroides</taxon>
    </lineage>
</organism>
<evidence type="ECO:0000313" key="2">
    <source>
        <dbReference type="Proteomes" id="UP000533637"/>
    </source>
</evidence>
<comment type="caution">
    <text evidence="1">The sequence shown here is derived from an EMBL/GenBank/DDBJ whole genome shotgun (WGS) entry which is preliminary data.</text>
</comment>
<reference evidence="1 2" key="1">
    <citation type="submission" date="2020-08" db="EMBL/GenBank/DDBJ databases">
        <title>Genomic Encyclopedia of Type Strains, Phase IV (KMG-IV): sequencing the most valuable type-strain genomes for metagenomic binning, comparative biology and taxonomic classification.</title>
        <authorList>
            <person name="Goeker M."/>
        </authorList>
    </citation>
    <scope>NUCLEOTIDE SEQUENCE [LARGE SCALE GENOMIC DNA]</scope>
    <source>
        <strain evidence="1 2">DSM 102983</strain>
    </source>
</reference>
<evidence type="ECO:0000313" key="1">
    <source>
        <dbReference type="EMBL" id="MBB4620450.1"/>
    </source>
</evidence>
<keyword evidence="2" id="KW-1185">Reference proteome</keyword>